<protein>
    <recommendedName>
        <fullName evidence="8">Ammonium transporter</fullName>
    </recommendedName>
</protein>
<dbReference type="PROSITE" id="PS01219">
    <property type="entry name" value="AMMONIUM_TRANSP"/>
    <property type="match status" value="1"/>
</dbReference>
<dbReference type="InterPro" id="IPR001905">
    <property type="entry name" value="Ammonium_transpt"/>
</dbReference>
<dbReference type="InterPro" id="IPR024041">
    <property type="entry name" value="NH4_transpt_AmtB-like_dom"/>
</dbReference>
<evidence type="ECO:0000256" key="6">
    <source>
        <dbReference type="ARBA" id="ARBA00023136"/>
    </source>
</evidence>
<dbReference type="FunCoup" id="Q6KZ06">
    <property type="interactions" value="13"/>
</dbReference>
<feature type="transmembrane region" description="Helical" evidence="8">
    <location>
        <begin position="211"/>
        <end position="228"/>
    </location>
</feature>
<dbReference type="InterPro" id="IPR029020">
    <property type="entry name" value="Ammonium/urea_transptr"/>
</dbReference>
<evidence type="ECO:0000313" key="12">
    <source>
        <dbReference type="Proteomes" id="UP000000438"/>
    </source>
</evidence>
<dbReference type="PRINTS" id="PR00342">
    <property type="entry name" value="RHESUSRHD"/>
</dbReference>
<dbReference type="InParanoid" id="Q6KZ06"/>
<evidence type="ECO:0000256" key="3">
    <source>
        <dbReference type="ARBA" id="ARBA00022448"/>
    </source>
</evidence>
<keyword evidence="4 8" id="KW-0812">Transmembrane</keyword>
<dbReference type="HOGENOM" id="CLU_000445_33_4_2"/>
<reference evidence="11 13" key="3">
    <citation type="submission" date="2017-04" db="EMBL/GenBank/DDBJ databases">
        <authorList>
            <person name="Varghese N."/>
            <person name="Submissions S."/>
        </authorList>
    </citation>
    <scope>NUCLEOTIDE SEQUENCE [LARGE SCALE GENOMIC DNA]</scope>
    <source>
        <strain evidence="11 13">DSM 9789</strain>
    </source>
</reference>
<evidence type="ECO:0000259" key="9">
    <source>
        <dbReference type="Pfam" id="PF00909"/>
    </source>
</evidence>
<gene>
    <name evidence="10" type="ordered locus">PTO1461</name>
    <name evidence="11" type="ORF">SAMN02745355_0799</name>
</gene>
<feature type="transmembrane region" description="Helical" evidence="8">
    <location>
        <begin position="297"/>
        <end position="316"/>
    </location>
</feature>
<keyword evidence="7 8" id="KW-0924">Ammonia transport</keyword>
<dbReference type="KEGG" id="pto:PTO1461"/>
<dbReference type="STRING" id="263820.PTO1461"/>
<dbReference type="GO" id="GO:0008519">
    <property type="term" value="F:ammonium channel activity"/>
    <property type="evidence" value="ECO:0007669"/>
    <property type="project" value="InterPro"/>
</dbReference>
<dbReference type="AlphaFoldDB" id="Q6KZ06"/>
<dbReference type="SUPFAM" id="SSF111352">
    <property type="entry name" value="Ammonium transporter"/>
    <property type="match status" value="1"/>
</dbReference>
<evidence type="ECO:0000256" key="2">
    <source>
        <dbReference type="ARBA" id="ARBA00005887"/>
    </source>
</evidence>
<dbReference type="GO" id="GO:0005886">
    <property type="term" value="C:plasma membrane"/>
    <property type="evidence" value="ECO:0007669"/>
    <property type="project" value="UniProtKB-SubCell"/>
</dbReference>
<dbReference type="GeneID" id="2845304"/>
<feature type="transmembrane region" description="Helical" evidence="8">
    <location>
        <begin position="144"/>
        <end position="166"/>
    </location>
</feature>
<dbReference type="PATRIC" id="fig|263820.9.peg.1517"/>
<dbReference type="EMBL" id="AE017261">
    <property type="protein sequence ID" value="AAT44046.1"/>
    <property type="molecule type" value="Genomic_DNA"/>
</dbReference>
<feature type="transmembrane region" description="Helical" evidence="8">
    <location>
        <begin position="14"/>
        <end position="36"/>
    </location>
</feature>
<feature type="transmembrane region" description="Helical" evidence="8">
    <location>
        <begin position="118"/>
        <end position="137"/>
    </location>
</feature>
<dbReference type="RefSeq" id="WP_011178262.1">
    <property type="nucleotide sequence ID" value="NC_005877.1"/>
</dbReference>
<reference evidence="10 12" key="1">
    <citation type="journal article" date="2004" name="Proc. Natl. Acad. Sci. U.S.A.">
        <title>Genome sequence of Picrophilus torridus and its implications for life around pH 0.</title>
        <authorList>
            <person name="Futterer O."/>
            <person name="Angelov A."/>
            <person name="Liesegang H."/>
            <person name="Gottschalk G."/>
            <person name="Schleper C."/>
            <person name="Schepers B."/>
            <person name="Dock C."/>
            <person name="Antranikian G."/>
            <person name="Liebl W."/>
        </authorList>
    </citation>
    <scope>NUCLEOTIDE SEQUENCE [LARGE SCALE GENOMIC DNA]</scope>
    <source>
        <strain evidence="12">ATCC 700027 / DSM 9790 / JCM 10055 / NBRC 100828</strain>
        <strain evidence="10">DSM 9790</strain>
    </source>
</reference>
<feature type="transmembrane region" description="Helical" evidence="8">
    <location>
        <begin position="328"/>
        <end position="349"/>
    </location>
</feature>
<accession>Q6KZ06</accession>
<proteinExistence type="inferred from homology"/>
<dbReference type="eggNOG" id="arCOG04397">
    <property type="taxonomic scope" value="Archaea"/>
</dbReference>
<dbReference type="EMBL" id="FWYE01000002">
    <property type="protein sequence ID" value="SMD30883.1"/>
    <property type="molecule type" value="Genomic_DNA"/>
</dbReference>
<evidence type="ECO:0000256" key="8">
    <source>
        <dbReference type="RuleBase" id="RU362002"/>
    </source>
</evidence>
<sequence length="432" mass="46147">MSFDVSWLNTGNNAWMLTAATLVGLQSIPGLALYYAGMTKRKYMVNAMMMALYAFSAVLVVWVIAGYSFGFGTVPLLKIDGYYIFSMPVPVGSASFIAGQAIVGPERIALSIPNSTVIFFQFVFAAITPVLLMGGILERMNFKAWMVFVPVWSFLVYSPVAYWLFAGGWLNQLGAVDFSGGYVIHLDAGVGALAAALAIGPRIKEDMNLKANNLGLVMLGLGLIWLGWDGFNGGDPYGSGIDAAIAIINTNVATAVSMITWMLMDMKFFKKASLIGASVGAIAGLVGITPAAGYVNIYGAMVIGIATGIIPWIALYKIEPHFKIDDALGVFSSHAVAGIVGGILTGVLADPFITQYIDPGLRGAIYGDFYQLGIQALAAAVVFAYTFAMTIAILKIIGLFIPLREKEENLKLGDLAIHGEIGFEDSYQAVRK</sequence>
<organism evidence="10 12">
    <name type="scientific">Picrophilus torridus (strain ATCC 700027 / DSM 9790 / JCM 10055 / NBRC 100828 / KAW 2/3)</name>
    <dbReference type="NCBI Taxonomy" id="1122961"/>
    <lineage>
        <taxon>Archaea</taxon>
        <taxon>Methanobacteriati</taxon>
        <taxon>Thermoplasmatota</taxon>
        <taxon>Thermoplasmata</taxon>
        <taxon>Thermoplasmatales</taxon>
        <taxon>Picrophilaceae</taxon>
        <taxon>Picrophilus</taxon>
    </lineage>
</organism>
<evidence type="ECO:0000256" key="1">
    <source>
        <dbReference type="ARBA" id="ARBA00004141"/>
    </source>
</evidence>
<dbReference type="InterPro" id="IPR018047">
    <property type="entry name" value="Ammonium_transpt_CS"/>
</dbReference>
<dbReference type="InterPro" id="IPR002229">
    <property type="entry name" value="RhesusRHD"/>
</dbReference>
<keyword evidence="13" id="KW-1185">Reference proteome</keyword>
<feature type="transmembrane region" description="Helical" evidence="8">
    <location>
        <begin position="178"/>
        <end position="199"/>
    </location>
</feature>
<feature type="transmembrane region" description="Helical" evidence="8">
    <location>
        <begin position="273"/>
        <end position="291"/>
    </location>
</feature>
<evidence type="ECO:0000256" key="7">
    <source>
        <dbReference type="ARBA" id="ARBA00023177"/>
    </source>
</evidence>
<dbReference type="Gene3D" id="1.10.3430.10">
    <property type="entry name" value="Ammonium transporter AmtB like domains"/>
    <property type="match status" value="1"/>
</dbReference>
<evidence type="ECO:0000256" key="5">
    <source>
        <dbReference type="ARBA" id="ARBA00022989"/>
    </source>
</evidence>
<dbReference type="PANTHER" id="PTHR43029">
    <property type="entry name" value="AMMONIUM TRANSPORTER MEP2"/>
    <property type="match status" value="1"/>
</dbReference>
<feature type="transmembrane region" description="Helical" evidence="8">
    <location>
        <begin position="369"/>
        <end position="401"/>
    </location>
</feature>
<evidence type="ECO:0000256" key="4">
    <source>
        <dbReference type="ARBA" id="ARBA00022692"/>
    </source>
</evidence>
<comment type="subcellular location">
    <subcellularLocation>
        <location evidence="8">Cell membrane</location>
        <topology evidence="8">Multi-pass membrane protein</topology>
    </subcellularLocation>
    <subcellularLocation>
        <location evidence="1">Membrane</location>
        <topology evidence="1">Multi-pass membrane protein</topology>
    </subcellularLocation>
</comment>
<dbReference type="OrthoDB" id="10960at2157"/>
<feature type="transmembrane region" description="Helical" evidence="8">
    <location>
        <begin position="48"/>
        <end position="69"/>
    </location>
</feature>
<dbReference type="Pfam" id="PF00909">
    <property type="entry name" value="Ammonium_transp"/>
    <property type="match status" value="1"/>
</dbReference>
<dbReference type="PANTHER" id="PTHR43029:SF10">
    <property type="entry name" value="AMMONIUM TRANSPORTER MEP2"/>
    <property type="match status" value="1"/>
</dbReference>
<evidence type="ECO:0000313" key="11">
    <source>
        <dbReference type="EMBL" id="SMD30883.1"/>
    </source>
</evidence>
<evidence type="ECO:0000313" key="10">
    <source>
        <dbReference type="EMBL" id="AAT44046.1"/>
    </source>
</evidence>
<evidence type="ECO:0000313" key="13">
    <source>
        <dbReference type="Proteomes" id="UP000192315"/>
    </source>
</evidence>
<feature type="domain" description="Ammonium transporter AmtB-like" evidence="9">
    <location>
        <begin position="14"/>
        <end position="421"/>
    </location>
</feature>
<keyword evidence="5 8" id="KW-1133">Transmembrane helix</keyword>
<dbReference type="NCBIfam" id="TIGR00836">
    <property type="entry name" value="amt"/>
    <property type="match status" value="1"/>
</dbReference>
<dbReference type="Proteomes" id="UP000192315">
    <property type="component" value="Unassembled WGS sequence"/>
</dbReference>
<dbReference type="Proteomes" id="UP000000438">
    <property type="component" value="Chromosome"/>
</dbReference>
<name>Q6KZ06_PICTO</name>
<comment type="similarity">
    <text evidence="2 8">Belongs to the ammonia transporter channel (TC 1.A.11.2) family.</text>
</comment>
<dbReference type="PaxDb" id="263820-PTO1461"/>
<keyword evidence="3 8" id="KW-0813">Transport</keyword>
<keyword evidence="6 8" id="KW-0472">Membrane</keyword>
<reference evidence="10" key="2">
    <citation type="submission" date="2004-02" db="EMBL/GenBank/DDBJ databases">
        <authorList>
            <person name="Fuetterer O."/>
            <person name="Angelov A."/>
            <person name="Liesegang H."/>
            <person name="Gottschalk G."/>
            <person name="Schleper C."/>
            <person name="Schepers B."/>
            <person name="Dock C."/>
            <person name="Antranikian G."/>
            <person name="Liebl W."/>
        </authorList>
    </citation>
    <scope>NUCLEOTIDE SEQUENCE</scope>
    <source>
        <strain evidence="10">DSM 9790</strain>
    </source>
</reference>
<feature type="transmembrane region" description="Helical" evidence="8">
    <location>
        <begin position="240"/>
        <end position="261"/>
    </location>
</feature>
<accession>A0A8G2L7A8</accession>